<comment type="caution">
    <text evidence="1">The sequence shown here is derived from an EMBL/GenBank/DDBJ whole genome shotgun (WGS) entry which is preliminary data.</text>
</comment>
<dbReference type="AlphaFoldDB" id="A5ZP29"/>
<protein>
    <submittedName>
        <fullName evidence="1">Uncharacterized protein</fullName>
    </submittedName>
</protein>
<gene>
    <name evidence="1" type="ORF">RUMOBE_00746</name>
</gene>
<name>A5ZP29_9FIRM</name>
<dbReference type="Proteomes" id="UP000006002">
    <property type="component" value="Unassembled WGS sequence"/>
</dbReference>
<reference evidence="1 2" key="2">
    <citation type="submission" date="2007-04" db="EMBL/GenBank/DDBJ databases">
        <title>Draft genome sequence of Ruminococcus obeum (ATCC 29174).</title>
        <authorList>
            <person name="Sudarsanam P."/>
            <person name="Ley R."/>
            <person name="Guruge J."/>
            <person name="Turnbaugh P.J."/>
            <person name="Mahowald M."/>
            <person name="Liep D."/>
            <person name="Gordon J."/>
        </authorList>
    </citation>
    <scope>NUCLEOTIDE SEQUENCE [LARGE SCALE GENOMIC DNA]</scope>
    <source>
        <strain evidence="1 2">ATCC 29174</strain>
    </source>
</reference>
<evidence type="ECO:0000313" key="2">
    <source>
        <dbReference type="Proteomes" id="UP000006002"/>
    </source>
</evidence>
<dbReference type="EMBL" id="AAVO02000002">
    <property type="protein sequence ID" value="EDM88625.1"/>
    <property type="molecule type" value="Genomic_DNA"/>
</dbReference>
<organism evidence="1 2">
    <name type="scientific">Blautia obeum ATCC 29174</name>
    <dbReference type="NCBI Taxonomy" id="411459"/>
    <lineage>
        <taxon>Bacteria</taxon>
        <taxon>Bacillati</taxon>
        <taxon>Bacillota</taxon>
        <taxon>Clostridia</taxon>
        <taxon>Lachnospirales</taxon>
        <taxon>Lachnospiraceae</taxon>
        <taxon>Blautia</taxon>
    </lineage>
</organism>
<reference evidence="1 2" key="1">
    <citation type="submission" date="2007-03" db="EMBL/GenBank/DDBJ databases">
        <authorList>
            <person name="Fulton L."/>
            <person name="Clifton S."/>
            <person name="Fulton B."/>
            <person name="Xu J."/>
            <person name="Minx P."/>
            <person name="Pepin K.H."/>
            <person name="Johnson M."/>
            <person name="Thiruvilangam P."/>
            <person name="Bhonagiri V."/>
            <person name="Nash W.E."/>
            <person name="Mardis E.R."/>
            <person name="Wilson R.K."/>
        </authorList>
    </citation>
    <scope>NUCLEOTIDE SEQUENCE [LARGE SCALE GENOMIC DNA]</scope>
    <source>
        <strain evidence="1 2">ATCC 29174</strain>
    </source>
</reference>
<sequence>MIYNDKINVAYITSYSDCIAKYDTGGSCLGGRRG</sequence>
<dbReference type="HOGENOM" id="CLU_3372391_0_0_9"/>
<evidence type="ECO:0000313" key="1">
    <source>
        <dbReference type="EMBL" id="EDM88625.1"/>
    </source>
</evidence>
<proteinExistence type="predicted"/>
<accession>A5ZP29</accession>